<dbReference type="AlphaFoldDB" id="A0AAD6YT50"/>
<proteinExistence type="predicted"/>
<keyword evidence="3" id="KW-1185">Reference proteome</keyword>
<dbReference type="EMBL" id="JARJCW010000002">
    <property type="protein sequence ID" value="KAJ7228558.1"/>
    <property type="molecule type" value="Genomic_DNA"/>
</dbReference>
<sequence>MRLRYYLRISETIVLPLYVYLDERHVNWMTDRTLQLVLADLQPKILPKLKAEADIHNSSAATNKKATVDTHRGDSYQFCYFIRKTEPHSALIKTRYFSAAPQNKPLPPPQGSKRRGRKANTHPTPNKRRKTKGKGKANEGDESDDVVSTADEGVEEEPSTLRRSQRSKKAVGGPYQLEDENSPDSDVEMVDHPEHQNRDDYDPVRVKDEMTEPRIPGPTDAGGPATPIDIDIDTEEEKPKPVLTLKYQDFNIYGQCLCIVVEPYPPLRSASRAPSVAPLFTSREQSATPSDASFRAQTPLFLPDDEEDFERGVTPAPPTSRSLLPVPLFNEDEDADDHGHGMMAFSQVMNGYAHLPAGAVDDDEDDVDGAVFFGDADEVREL</sequence>
<evidence type="ECO:0000256" key="1">
    <source>
        <dbReference type="SAM" id="MobiDB-lite"/>
    </source>
</evidence>
<comment type="caution">
    <text evidence="2">The sequence shown here is derived from an EMBL/GenBank/DDBJ whole genome shotgun (WGS) entry which is preliminary data.</text>
</comment>
<evidence type="ECO:0000313" key="2">
    <source>
        <dbReference type="EMBL" id="KAJ7228558.1"/>
    </source>
</evidence>
<name>A0AAD6YT50_9AGAR</name>
<organism evidence="2 3">
    <name type="scientific">Mycena pura</name>
    <dbReference type="NCBI Taxonomy" id="153505"/>
    <lineage>
        <taxon>Eukaryota</taxon>
        <taxon>Fungi</taxon>
        <taxon>Dikarya</taxon>
        <taxon>Basidiomycota</taxon>
        <taxon>Agaricomycotina</taxon>
        <taxon>Agaricomycetes</taxon>
        <taxon>Agaricomycetidae</taxon>
        <taxon>Agaricales</taxon>
        <taxon>Marasmiineae</taxon>
        <taxon>Mycenaceae</taxon>
        <taxon>Mycena</taxon>
    </lineage>
</organism>
<dbReference type="PANTHER" id="PTHR40635:SF1">
    <property type="match status" value="1"/>
</dbReference>
<feature type="region of interest" description="Disordered" evidence="1">
    <location>
        <begin position="306"/>
        <end position="326"/>
    </location>
</feature>
<reference evidence="2" key="1">
    <citation type="submission" date="2023-03" db="EMBL/GenBank/DDBJ databases">
        <title>Massive genome expansion in bonnet fungi (Mycena s.s.) driven by repeated elements and novel gene families across ecological guilds.</title>
        <authorList>
            <consortium name="Lawrence Berkeley National Laboratory"/>
            <person name="Harder C.B."/>
            <person name="Miyauchi S."/>
            <person name="Viragh M."/>
            <person name="Kuo A."/>
            <person name="Thoen E."/>
            <person name="Andreopoulos B."/>
            <person name="Lu D."/>
            <person name="Skrede I."/>
            <person name="Drula E."/>
            <person name="Henrissat B."/>
            <person name="Morin E."/>
            <person name="Kohler A."/>
            <person name="Barry K."/>
            <person name="LaButti K."/>
            <person name="Morin E."/>
            <person name="Salamov A."/>
            <person name="Lipzen A."/>
            <person name="Mereny Z."/>
            <person name="Hegedus B."/>
            <person name="Baldrian P."/>
            <person name="Stursova M."/>
            <person name="Weitz H."/>
            <person name="Taylor A."/>
            <person name="Grigoriev I.V."/>
            <person name="Nagy L.G."/>
            <person name="Martin F."/>
            <person name="Kauserud H."/>
        </authorList>
    </citation>
    <scope>NUCLEOTIDE SEQUENCE</scope>
    <source>
        <strain evidence="2">9144</strain>
    </source>
</reference>
<feature type="compositionally biased region" description="Basic and acidic residues" evidence="1">
    <location>
        <begin position="189"/>
        <end position="212"/>
    </location>
</feature>
<protein>
    <submittedName>
        <fullName evidence="2">Uncharacterized protein</fullName>
    </submittedName>
</protein>
<accession>A0AAD6YT50</accession>
<dbReference type="Proteomes" id="UP001219525">
    <property type="component" value="Unassembled WGS sequence"/>
</dbReference>
<feature type="compositionally biased region" description="Low complexity" evidence="1">
    <location>
        <begin position="217"/>
        <end position="227"/>
    </location>
</feature>
<feature type="region of interest" description="Disordered" evidence="1">
    <location>
        <begin position="96"/>
        <end position="234"/>
    </location>
</feature>
<dbReference type="PANTHER" id="PTHR40635">
    <property type="match status" value="1"/>
</dbReference>
<evidence type="ECO:0000313" key="3">
    <source>
        <dbReference type="Proteomes" id="UP001219525"/>
    </source>
</evidence>
<gene>
    <name evidence="2" type="ORF">GGX14DRAFT_509084</name>
</gene>
<feature type="compositionally biased region" description="Basic residues" evidence="1">
    <location>
        <begin position="112"/>
        <end position="135"/>
    </location>
</feature>
<feature type="compositionally biased region" description="Acidic residues" evidence="1">
    <location>
        <begin position="177"/>
        <end position="188"/>
    </location>
</feature>